<sequence length="331" mass="38156">MGFVLLVARSMEVGHAIKRQELALVVKNRNIWFGIVQRIRSLYLGSLRRRIKRIDKSPGLKGGYLLRLIEMLRLLLMWKRVTFSIPSQPDFSFEGKHVDKPLRIISALRASSLLKKERKVEFTIDLAPRIAPISKAPYKMTPMELKELKIQLQELLNKGFIRPSVSLWRAPILFVKKNDGSMRLCIDYKELNKRMVRNKYPLPQIDDLFDQLQGACVFSKIDLRRPNTVTEIRSFLGLPSYYRRFIEGFSKIALPLTKLTQKGVKFEWSNDCERSFQELKNKLVTTPILTIPLGSGGFVVYSDASLQGLVCILMQHGKVVAYASRQLKPYE</sequence>
<evidence type="ECO:0000256" key="1">
    <source>
        <dbReference type="ARBA" id="ARBA00023268"/>
    </source>
</evidence>
<dbReference type="InterPro" id="IPR050951">
    <property type="entry name" value="Retrovirus_Pol_polyprotein"/>
</dbReference>
<dbReference type="Pfam" id="PF17919">
    <property type="entry name" value="RT_RNaseH_2"/>
    <property type="match status" value="1"/>
</dbReference>
<dbReference type="AlphaFoldDB" id="A0A438HHB4"/>
<accession>A0A438HHB4</accession>
<reference evidence="3 4" key="1">
    <citation type="journal article" date="2018" name="PLoS Genet.">
        <title>Population sequencing reveals clonal diversity and ancestral inbreeding in the grapevine cultivar Chardonnay.</title>
        <authorList>
            <person name="Roach M.J."/>
            <person name="Johnson D.L."/>
            <person name="Bohlmann J."/>
            <person name="van Vuuren H.J."/>
            <person name="Jones S.J."/>
            <person name="Pretorius I.S."/>
            <person name="Schmidt S.A."/>
            <person name="Borneman A.R."/>
        </authorList>
    </citation>
    <scope>NUCLEOTIDE SEQUENCE [LARGE SCALE GENOMIC DNA]</scope>
    <source>
        <strain evidence="4">cv. Chardonnay</strain>
        <tissue evidence="3">Leaf</tissue>
    </source>
</reference>
<protein>
    <submittedName>
        <fullName evidence="3">Retrovirus-related Pol polyprotein from transposon 412</fullName>
    </submittedName>
</protein>
<dbReference type="InterPro" id="IPR043128">
    <property type="entry name" value="Rev_trsase/Diguanyl_cyclase"/>
</dbReference>
<dbReference type="Gene3D" id="3.30.70.270">
    <property type="match status" value="2"/>
</dbReference>
<dbReference type="EMBL" id="QGNW01000222">
    <property type="protein sequence ID" value="RVW83863.1"/>
    <property type="molecule type" value="Genomic_DNA"/>
</dbReference>
<dbReference type="InterPro" id="IPR041577">
    <property type="entry name" value="RT_RNaseH_2"/>
</dbReference>
<dbReference type="Gene3D" id="3.10.10.10">
    <property type="entry name" value="HIV Type 1 Reverse Transcriptase, subunit A, domain 1"/>
    <property type="match status" value="1"/>
</dbReference>
<evidence type="ECO:0000313" key="4">
    <source>
        <dbReference type="Proteomes" id="UP000288805"/>
    </source>
</evidence>
<name>A0A438HHB4_VITVI</name>
<feature type="domain" description="Reverse transcriptase/retrotransposon-derived protein RNase H-like" evidence="2">
    <location>
        <begin position="268"/>
        <end position="331"/>
    </location>
</feature>
<dbReference type="GO" id="GO:0003824">
    <property type="term" value="F:catalytic activity"/>
    <property type="evidence" value="ECO:0007669"/>
    <property type="project" value="UniProtKB-KW"/>
</dbReference>
<evidence type="ECO:0000313" key="3">
    <source>
        <dbReference type="EMBL" id="RVW83863.1"/>
    </source>
</evidence>
<dbReference type="CDD" id="cd01647">
    <property type="entry name" value="RT_LTR"/>
    <property type="match status" value="1"/>
</dbReference>
<proteinExistence type="predicted"/>
<dbReference type="Proteomes" id="UP000288805">
    <property type="component" value="Unassembled WGS sequence"/>
</dbReference>
<dbReference type="PANTHER" id="PTHR37984:SF5">
    <property type="entry name" value="PROTEIN NYNRIN-LIKE"/>
    <property type="match status" value="1"/>
</dbReference>
<evidence type="ECO:0000259" key="2">
    <source>
        <dbReference type="Pfam" id="PF17919"/>
    </source>
</evidence>
<dbReference type="PANTHER" id="PTHR37984">
    <property type="entry name" value="PROTEIN CBG26694"/>
    <property type="match status" value="1"/>
</dbReference>
<organism evidence="3 4">
    <name type="scientific">Vitis vinifera</name>
    <name type="common">Grape</name>
    <dbReference type="NCBI Taxonomy" id="29760"/>
    <lineage>
        <taxon>Eukaryota</taxon>
        <taxon>Viridiplantae</taxon>
        <taxon>Streptophyta</taxon>
        <taxon>Embryophyta</taxon>
        <taxon>Tracheophyta</taxon>
        <taxon>Spermatophyta</taxon>
        <taxon>Magnoliopsida</taxon>
        <taxon>eudicotyledons</taxon>
        <taxon>Gunneridae</taxon>
        <taxon>Pentapetalae</taxon>
        <taxon>rosids</taxon>
        <taxon>Vitales</taxon>
        <taxon>Vitaceae</taxon>
        <taxon>Viteae</taxon>
        <taxon>Vitis</taxon>
    </lineage>
</organism>
<dbReference type="InterPro" id="IPR043502">
    <property type="entry name" value="DNA/RNA_pol_sf"/>
</dbReference>
<comment type="caution">
    <text evidence="3">The sequence shown here is derived from an EMBL/GenBank/DDBJ whole genome shotgun (WGS) entry which is preliminary data.</text>
</comment>
<keyword evidence="1" id="KW-0511">Multifunctional enzyme</keyword>
<dbReference type="SUPFAM" id="SSF56672">
    <property type="entry name" value="DNA/RNA polymerases"/>
    <property type="match status" value="1"/>
</dbReference>
<dbReference type="FunFam" id="3.30.70.270:FF:000020">
    <property type="entry name" value="Transposon Tf2-6 polyprotein-like Protein"/>
    <property type="match status" value="1"/>
</dbReference>
<gene>
    <name evidence="3" type="primary">POL_46</name>
    <name evidence="3" type="ORF">CK203_042040</name>
</gene>